<evidence type="ECO:0000313" key="8">
    <source>
        <dbReference type="Proteomes" id="UP001599542"/>
    </source>
</evidence>
<dbReference type="SMART" id="SM00448">
    <property type="entry name" value="REC"/>
    <property type="match status" value="1"/>
</dbReference>
<dbReference type="Pfam" id="PF00072">
    <property type="entry name" value="Response_reg"/>
    <property type="match status" value="1"/>
</dbReference>
<dbReference type="RefSeq" id="WP_380328218.1">
    <property type="nucleotide sequence ID" value="NZ_JBHYPW010000046.1"/>
</dbReference>
<dbReference type="InterPro" id="IPR011006">
    <property type="entry name" value="CheY-like_superfamily"/>
</dbReference>
<keyword evidence="1" id="KW-0805">Transcription regulation</keyword>
<evidence type="ECO:0000256" key="1">
    <source>
        <dbReference type="ARBA" id="ARBA00023015"/>
    </source>
</evidence>
<dbReference type="PROSITE" id="PS50043">
    <property type="entry name" value="HTH_LUXR_2"/>
    <property type="match status" value="1"/>
</dbReference>
<sequence>MHPDDRPPLRLVLAEDSALLREGLIGLLERFGHTVAAAVGDAEALLAAVAEHRPDLVLTDVRMPPGLADEGLRAALRLRAERPGLPVLVLSQYVQRSYAADLLAGGGGAGVGYLLKDRIGHVEEFLAAVDTVAAGGTVVDPEVVRRLLARRRDPLERLTPREREVLELVARGCSNAEICRRLAVSEAATAKHIGNILLKLDLPPAEDTHRRVLAVLAYLGGEEARADGGGRA</sequence>
<reference evidence="7 8" key="1">
    <citation type="submission" date="2024-09" db="EMBL/GenBank/DDBJ databases">
        <title>The Natural Products Discovery Center: Release of the First 8490 Sequenced Strains for Exploring Actinobacteria Biosynthetic Diversity.</title>
        <authorList>
            <person name="Kalkreuter E."/>
            <person name="Kautsar S.A."/>
            <person name="Yang D."/>
            <person name="Bader C.D."/>
            <person name="Teijaro C.N."/>
            <person name="Fluegel L."/>
            <person name="Davis C.M."/>
            <person name="Simpson J.R."/>
            <person name="Lauterbach L."/>
            <person name="Steele A.D."/>
            <person name="Gui C."/>
            <person name="Meng S."/>
            <person name="Li G."/>
            <person name="Viehrig K."/>
            <person name="Ye F."/>
            <person name="Su P."/>
            <person name="Kiefer A.F."/>
            <person name="Nichols A."/>
            <person name="Cepeda A.J."/>
            <person name="Yan W."/>
            <person name="Fan B."/>
            <person name="Jiang Y."/>
            <person name="Adhikari A."/>
            <person name="Zheng C.-J."/>
            <person name="Schuster L."/>
            <person name="Cowan T.M."/>
            <person name="Smanski M.J."/>
            <person name="Chevrette M.G."/>
            <person name="De Carvalho L.P.S."/>
            <person name="Shen B."/>
        </authorList>
    </citation>
    <scope>NUCLEOTIDE SEQUENCE [LARGE SCALE GENOMIC DNA]</scope>
    <source>
        <strain evidence="7 8">NPDC058753</strain>
    </source>
</reference>
<evidence type="ECO:0000256" key="4">
    <source>
        <dbReference type="PROSITE-ProRule" id="PRU00169"/>
    </source>
</evidence>
<proteinExistence type="predicted"/>
<dbReference type="InterPro" id="IPR000792">
    <property type="entry name" value="Tscrpt_reg_LuxR_C"/>
</dbReference>
<dbReference type="CDD" id="cd06170">
    <property type="entry name" value="LuxR_C_like"/>
    <property type="match status" value="1"/>
</dbReference>
<feature type="domain" description="HTH luxR-type" evidence="5">
    <location>
        <begin position="151"/>
        <end position="221"/>
    </location>
</feature>
<keyword evidence="3" id="KW-0804">Transcription</keyword>
<dbReference type="Gene3D" id="3.40.50.2300">
    <property type="match status" value="1"/>
</dbReference>
<comment type="caution">
    <text evidence="7">The sequence shown here is derived from an EMBL/GenBank/DDBJ whole genome shotgun (WGS) entry which is preliminary data.</text>
</comment>
<dbReference type="Proteomes" id="UP001599542">
    <property type="component" value="Unassembled WGS sequence"/>
</dbReference>
<dbReference type="Pfam" id="PF00196">
    <property type="entry name" value="GerE"/>
    <property type="match status" value="1"/>
</dbReference>
<name>A0ABW6GPE1_9ACTN</name>
<accession>A0ABW6GPE1</accession>
<dbReference type="EMBL" id="JBHYPX010000046">
    <property type="protein sequence ID" value="MFE1354612.1"/>
    <property type="molecule type" value="Genomic_DNA"/>
</dbReference>
<dbReference type="PROSITE" id="PS50110">
    <property type="entry name" value="RESPONSE_REGULATORY"/>
    <property type="match status" value="1"/>
</dbReference>
<keyword evidence="2" id="KW-0238">DNA-binding</keyword>
<protein>
    <submittedName>
        <fullName evidence="7">Response regulator transcription factor</fullName>
    </submittedName>
</protein>
<gene>
    <name evidence="7" type="ORF">ACFW6T_21725</name>
</gene>
<evidence type="ECO:0000313" key="7">
    <source>
        <dbReference type="EMBL" id="MFE1354612.1"/>
    </source>
</evidence>
<dbReference type="SMART" id="SM00421">
    <property type="entry name" value="HTH_LUXR"/>
    <property type="match status" value="1"/>
</dbReference>
<evidence type="ECO:0000256" key="2">
    <source>
        <dbReference type="ARBA" id="ARBA00023125"/>
    </source>
</evidence>
<evidence type="ECO:0000259" key="6">
    <source>
        <dbReference type="PROSITE" id="PS50110"/>
    </source>
</evidence>
<dbReference type="PRINTS" id="PR00038">
    <property type="entry name" value="HTHLUXR"/>
</dbReference>
<feature type="domain" description="Response regulatory" evidence="6">
    <location>
        <begin position="10"/>
        <end position="131"/>
    </location>
</feature>
<dbReference type="InterPro" id="IPR039420">
    <property type="entry name" value="WalR-like"/>
</dbReference>
<keyword evidence="4" id="KW-0597">Phosphoprotein</keyword>
<keyword evidence="8" id="KW-1185">Reference proteome</keyword>
<feature type="modified residue" description="4-aspartylphosphate" evidence="4">
    <location>
        <position position="60"/>
    </location>
</feature>
<evidence type="ECO:0000256" key="3">
    <source>
        <dbReference type="ARBA" id="ARBA00023163"/>
    </source>
</evidence>
<dbReference type="PANTHER" id="PTHR43214:SF24">
    <property type="entry name" value="TRANSCRIPTIONAL REGULATORY PROTEIN NARL-RELATED"/>
    <property type="match status" value="1"/>
</dbReference>
<evidence type="ECO:0000259" key="5">
    <source>
        <dbReference type="PROSITE" id="PS50043"/>
    </source>
</evidence>
<dbReference type="PANTHER" id="PTHR43214">
    <property type="entry name" value="TWO-COMPONENT RESPONSE REGULATOR"/>
    <property type="match status" value="1"/>
</dbReference>
<organism evidence="7 8">
    <name type="scientific">Kitasatospora phosalacinea</name>
    <dbReference type="NCBI Taxonomy" id="2065"/>
    <lineage>
        <taxon>Bacteria</taxon>
        <taxon>Bacillati</taxon>
        <taxon>Actinomycetota</taxon>
        <taxon>Actinomycetes</taxon>
        <taxon>Kitasatosporales</taxon>
        <taxon>Streptomycetaceae</taxon>
        <taxon>Kitasatospora</taxon>
    </lineage>
</organism>
<dbReference type="InterPro" id="IPR001789">
    <property type="entry name" value="Sig_transdc_resp-reg_receiver"/>
</dbReference>
<dbReference type="SUPFAM" id="SSF52172">
    <property type="entry name" value="CheY-like"/>
    <property type="match status" value="1"/>
</dbReference>